<dbReference type="Pfam" id="PF14635">
    <property type="entry name" value="HHH_7"/>
    <property type="match status" value="1"/>
</dbReference>
<feature type="compositionally biased region" description="Basic and acidic residues" evidence="1">
    <location>
        <begin position="1"/>
        <end position="10"/>
    </location>
</feature>
<evidence type="ECO:0000313" key="4">
    <source>
        <dbReference type="Proteomes" id="UP000078597"/>
    </source>
</evidence>
<dbReference type="GO" id="GO:0042393">
    <property type="term" value="F:histone binding"/>
    <property type="evidence" value="ECO:0007669"/>
    <property type="project" value="TreeGrafter"/>
</dbReference>
<accession>A0A1A8WFB4</accession>
<dbReference type="GO" id="GO:0034728">
    <property type="term" value="P:nucleosome organization"/>
    <property type="evidence" value="ECO:0007669"/>
    <property type="project" value="TreeGrafter"/>
</dbReference>
<dbReference type="PANTHER" id="PTHR10145">
    <property type="entry name" value="TRANSCRIPTION ELONGATION FACTOR SPT6"/>
    <property type="match status" value="1"/>
</dbReference>
<proteinExistence type="predicted"/>
<feature type="compositionally biased region" description="Acidic residues" evidence="1">
    <location>
        <begin position="137"/>
        <end position="154"/>
    </location>
</feature>
<feature type="compositionally biased region" description="Basic residues" evidence="1">
    <location>
        <begin position="1308"/>
        <end position="1318"/>
    </location>
</feature>
<feature type="compositionally biased region" description="Acidic residues" evidence="1">
    <location>
        <begin position="1255"/>
        <end position="1270"/>
    </location>
</feature>
<dbReference type="InterPro" id="IPR017072">
    <property type="entry name" value="TF_Spt6"/>
</dbReference>
<dbReference type="InterPro" id="IPR037027">
    <property type="entry name" value="YqgF/RNaseH-like_dom_sf"/>
</dbReference>
<dbReference type="Gene3D" id="1.10.10.2740">
    <property type="entry name" value="Spt6, Death-like domain"/>
    <property type="match status" value="1"/>
</dbReference>
<feature type="compositionally biased region" description="Acidic residues" evidence="1">
    <location>
        <begin position="216"/>
        <end position="280"/>
    </location>
</feature>
<dbReference type="Gene3D" id="3.30.505.10">
    <property type="entry name" value="SH2 domain"/>
    <property type="match status" value="1"/>
</dbReference>
<feature type="region of interest" description="Disordered" evidence="1">
    <location>
        <begin position="1"/>
        <end position="40"/>
    </location>
</feature>
<dbReference type="GO" id="GO:0031491">
    <property type="term" value="F:nucleosome binding"/>
    <property type="evidence" value="ECO:0007669"/>
    <property type="project" value="TreeGrafter"/>
</dbReference>
<feature type="compositionally biased region" description="Basic and acidic residues" evidence="1">
    <location>
        <begin position="1243"/>
        <end position="1254"/>
    </location>
</feature>
<protein>
    <recommendedName>
        <fullName evidence="2">Transcription elongation factor Spt6 helix-hairpin-helix motif domain-containing protein</fullName>
    </recommendedName>
</protein>
<feature type="region of interest" description="Disordered" evidence="1">
    <location>
        <begin position="129"/>
        <end position="164"/>
    </location>
</feature>
<dbReference type="PANTHER" id="PTHR10145:SF6">
    <property type="entry name" value="TRANSCRIPTION ELONGATION FACTOR SPT6"/>
    <property type="match status" value="1"/>
</dbReference>
<dbReference type="EMBL" id="FLQW01001498">
    <property type="protein sequence ID" value="SBS89880.1"/>
    <property type="molecule type" value="Genomic_DNA"/>
</dbReference>
<feature type="region of interest" description="Disordered" evidence="1">
    <location>
        <begin position="778"/>
        <end position="804"/>
    </location>
</feature>
<dbReference type="InterPro" id="IPR042066">
    <property type="entry name" value="Spt6_death-like"/>
</dbReference>
<feature type="compositionally biased region" description="Basic and acidic residues" evidence="1">
    <location>
        <begin position="53"/>
        <end position="63"/>
    </location>
</feature>
<feature type="compositionally biased region" description="Basic and acidic residues" evidence="1">
    <location>
        <begin position="1294"/>
        <end position="1307"/>
    </location>
</feature>
<dbReference type="Gene3D" id="1.10.150.850">
    <property type="entry name" value="Spt6, helix-hairpin-helix domain"/>
    <property type="match status" value="1"/>
</dbReference>
<dbReference type="Proteomes" id="UP000078597">
    <property type="component" value="Unassembled WGS sequence"/>
</dbReference>
<dbReference type="GO" id="GO:0008023">
    <property type="term" value="C:transcription elongation factor complex"/>
    <property type="evidence" value="ECO:0007669"/>
    <property type="project" value="TreeGrafter"/>
</dbReference>
<feature type="region of interest" description="Disordered" evidence="1">
    <location>
        <begin position="53"/>
        <end position="97"/>
    </location>
</feature>
<dbReference type="Gene3D" id="3.30.420.140">
    <property type="entry name" value="YqgF/RNase H-like domain"/>
    <property type="match status" value="1"/>
</dbReference>
<reference evidence="4" key="1">
    <citation type="submission" date="2016-05" db="EMBL/GenBank/DDBJ databases">
        <authorList>
            <person name="Naeem Raeece"/>
        </authorList>
    </citation>
    <scope>NUCLEOTIDE SEQUENCE [LARGE SCALE GENOMIC DNA]</scope>
</reference>
<feature type="compositionally biased region" description="Basic and acidic residues" evidence="1">
    <location>
        <begin position="19"/>
        <end position="40"/>
    </location>
</feature>
<feature type="compositionally biased region" description="Acidic residues" evidence="1">
    <location>
        <begin position="81"/>
        <end position="90"/>
    </location>
</feature>
<organism evidence="3 4">
    <name type="scientific">Plasmodium malariae</name>
    <dbReference type="NCBI Taxonomy" id="5858"/>
    <lineage>
        <taxon>Eukaryota</taxon>
        <taxon>Sar</taxon>
        <taxon>Alveolata</taxon>
        <taxon>Apicomplexa</taxon>
        <taxon>Aconoidasida</taxon>
        <taxon>Haemosporida</taxon>
        <taxon>Plasmodiidae</taxon>
        <taxon>Plasmodium</taxon>
        <taxon>Plasmodium (Plasmodium)</taxon>
    </lineage>
</organism>
<dbReference type="InterPro" id="IPR032706">
    <property type="entry name" value="Spt6_HHH"/>
</dbReference>
<name>A0A1A8WFB4_PLAMA</name>
<feature type="region of interest" description="Disordered" evidence="1">
    <location>
        <begin position="1237"/>
        <end position="1323"/>
    </location>
</feature>
<dbReference type="VEuPathDB" id="PlasmoDB:PmUG01_13052000"/>
<evidence type="ECO:0000313" key="3">
    <source>
        <dbReference type="EMBL" id="SBS89880.1"/>
    </source>
</evidence>
<evidence type="ECO:0000256" key="1">
    <source>
        <dbReference type="SAM" id="MobiDB-lite"/>
    </source>
</evidence>
<sequence>MQVIRNEKDTKHRRLKKMKNVDDNDLYNDHPKNDNENKIDHLKDKDYFIDDSETSLKKQKGESKSNLFNYEENMSDTRENENEEEEEEEGYPMSSDNIYKTDSYIHEMISQTFGDVNTVLDIINISPVKKKKKYDYENDEDEEDYEEDQEENPEDLFSKDMILDDEDSSRIKKKKKKRIVSFFDEINENLKKKGMEEDSDYEVDLDKAENEKYGDGGEDGEIEQEEDDEGEEEEEEEGEDDDEEEEDEEDEDEEGDDEADEGDSEEGDYQEEESDNELYEEEYKKICGEEYEDYDDYCEYDEYAEVPYYEDEMYNDEGYKGQQYKDEEYKDEVHKDETYEDEIYEGDTHERKKKKKVLSIMDEDALEKSKDTSNLFNDEAIIVCKEKGKKFMKRKKKKKKKKKKDKEKKFRYNIKKDDLIRYSDIPERYYFTYKKRKFKMTKKFILIESKWIVNKLKEKYPNYFTYKNFEKIIEENYDNIYDDVNVNDFLCDNFLLKKCILILNMMIKYKNEIPFIFFHKSYLIYPPFNLNMVWDIHELDKVWYKNFIKIKKLKSKLKILNSKTYNNIHSSVFDIMNKYNEMYYEDVNIYYYYIKNNLINDGNNQENTGGILSIKDDKDLYDEHNKNGGILHESRGGIYPLNNKTNEDNKNEQKERKDNNINEKKYDDNANNESDAYLKEDLFGDSMIEDKRDEEEEEEERKGKNKEMENEKEASGKKSIEEKGSEKKNNEKSIPGLLFVEYVKKNKFNVWDDYLLTTEQFYENISYMYDLIKNEKISPTDEEDSSNNNNNGNLNHYGDSSKSKRYPVEMQNSYSSKVKDKNEKDCLTIFKFNCSKIKNIVTNVPDIYGNDMNIQNQVEDWCRSFFSREVANNKDIFKTLICYYSKLLASHPGIKYILRFFFLKYASLTTVSTNQAEVHVDVCNTDYLAYRLYRFPVHHLLNYSNTKKVSTNSGNNSISMSGNNSVINNDNKYVTSKQEDDTKRNRATPFNVTHDPCYVHNYNVDFFNTQLDESGINIDSKKRELEDYYNMHRYKHIYLEILKNKENKLVHLIIHPILPHENVPWKSDDFNEREKCKKKKKKKNERDLKSYFEREKNKLMKSEILDNEWINNILQQLSYAYCYNCMENNNMFVYIQKKILNNFLCVELLPLFKKNLENLLLASAQNWLMVYIHQSFYLTLNVKPIKIFKKLDKKLGKKSDKKLDRKLDKELEEEKRIIKNRKSSREIIDTLNDREDEYSSDYNRSKDSYTKYHDEDDEEEGKEEYDDDNENEKKRVKKNNKKNYYTDESYSSDQSHRDNKIRKEEKKNKIKKSKKKINHKTDEKYIKNSNKSDFYDNYSDKSEKSYISNKNEEEKKKNSILKNIKKNHNVYEVVSIICETIHFGIRLHIMACDIYGDIIEYIYLDNIYLDVIKKENLPVEQEKITKDVNLFISFLKKIKPDVIVIGIRDVHSYLLYLYIQNFVNNNMQVNSTKEDLLNTSTRNGSNIHTSSIDNGNNKYIVIAENMYIPCIVTNSIKFSVDLTNKYSREALICLSLCRFVQNPLCVIISLFEEENKNMFNICLHDLQKYVCSYKLESLFYRIIIDIVNKTGCDINFVKKKKKHLGNTISYIAGLGLRKREELMKLLHNRNLNTREDLLTLSANKNLIGKCVYRNCSSFIRIIGNGDEYVEALDNTRIHPLNCYDLIQELFKNSVDKKNNFLKNKNTYDIVNYIIDKKKLIRNIEIKEYARKYYNEKKIFIYPYLKFIKKELLHPYKDYRYNYEKKTEEELFYLIINEKKENLTIGSEVVCKMNYINKNSSYIKITILPYNIRGVISDSREFLRQLRKYYNERMNLINANFENMNIINKNNYYNQNNNLKDAEYINNSVIGELIKGRIVSMSYNLYNKFETNFHVVVTEENIKKIKKQIFMQNLMKYPFNYDNLSPLIELDINHDNNTFIENHFKKLNDNEDFEDFDDDDEKIKMKNKNKYYQSKKFANHPNFKLWNYHEIHAYLKQTNIVIGESIIYPSNELNKLYVLIKTCDNPFIIAKFTIYEKNIQHNMQYNNNINKNMQSLQQIYLINNEQFKSIDHIISHFCENLKKNLLELYNHPKCKRRKTIDEVRKELSQESLLKPDNIVWALIPPIILSQKGANESEKNSQDFNPLRFTLMVIPPHNHLHQHLRSNNYSNAFQPKDLIVLQDSIYVDHKSFKLWTRVERNFKNLVNWWKEKGYWNRQNERLEYMNEKKKKMEEYKKLKGIKN</sequence>
<feature type="region of interest" description="Disordered" evidence="1">
    <location>
        <begin position="187"/>
        <end position="287"/>
    </location>
</feature>
<feature type="compositionally biased region" description="Basic and acidic residues" evidence="1">
    <location>
        <begin position="700"/>
        <end position="730"/>
    </location>
</feature>
<gene>
    <name evidence="3" type="ORF">PMALA_027720</name>
</gene>
<feature type="compositionally biased region" description="Basic and acidic residues" evidence="1">
    <location>
        <begin position="645"/>
        <end position="668"/>
    </location>
</feature>
<feature type="region of interest" description="Disordered" evidence="1">
    <location>
        <begin position="625"/>
        <end position="730"/>
    </location>
</feature>
<dbReference type="InterPro" id="IPR036860">
    <property type="entry name" value="SH2_dom_sf"/>
</dbReference>
<dbReference type="GO" id="GO:0140673">
    <property type="term" value="P:transcription elongation-coupled chromatin remodeling"/>
    <property type="evidence" value="ECO:0007669"/>
    <property type="project" value="InterPro"/>
</dbReference>
<feature type="domain" description="Transcription elongation factor Spt6 helix-hairpin-helix motif" evidence="2">
    <location>
        <begin position="1559"/>
        <end position="1661"/>
    </location>
</feature>
<feature type="compositionally biased region" description="Basic and acidic residues" evidence="1">
    <location>
        <begin position="204"/>
        <end position="215"/>
    </location>
</feature>
<evidence type="ECO:0000259" key="2">
    <source>
        <dbReference type="Pfam" id="PF14635"/>
    </source>
</evidence>